<evidence type="ECO:0000313" key="2">
    <source>
        <dbReference type="Proteomes" id="UP001165378"/>
    </source>
</evidence>
<gene>
    <name evidence="1" type="ORF">LZ495_01125</name>
</gene>
<protein>
    <recommendedName>
        <fullName evidence="3">DUF2336 domain-containing protein</fullName>
    </recommendedName>
</protein>
<sequence length="421" mass="45421">MNTGALLLGQAPWHVIGPVLDRIDPDMRRDILSTPGLPGRAILEYVVTQGTSGDRQAVAGNPELDPKVLLRLAECDDPAVTGLALQHPRATREVILQASRTARPPADLFATAAARRPQHMLYALVEAKVPAAVRYAMTGLRFDHDFPAADAVMLRGCLNVWRLAGREAAAAALADGPPLRNRVRAEAAAAVAVPDGRDRLGRLIEREGSTPVVLERLRLLQNRPAPPRSADGIRITEGSLHRLLLLAPHENLRWPLVTAEHESKPWSEDALAALWDQPGCPAELISGQARDAAVHRGEADPDGHRATVLRRSRRRAVKAAALEHLARTMPHGDDSPVRTAYREGLLTATAIVTQARHADAGLRVFRNLTGRELDTARTAVSVLTAHHLGESTEAWAIALRLLPEFAGTLPELLATARAAAG</sequence>
<dbReference type="RefSeq" id="WP_235049853.1">
    <property type="nucleotide sequence ID" value="NZ_JAKFHA010000001.1"/>
</dbReference>
<reference evidence="1" key="1">
    <citation type="submission" date="2022-01" db="EMBL/GenBank/DDBJ databases">
        <title>Genome-Based Taxonomic Classification of the Phylum Actinobacteria.</title>
        <authorList>
            <person name="Gao Y."/>
        </authorList>
    </citation>
    <scope>NUCLEOTIDE SEQUENCE</scope>
    <source>
        <strain evidence="1">KLBMP 8922</strain>
    </source>
</reference>
<dbReference type="Proteomes" id="UP001165378">
    <property type="component" value="Unassembled WGS sequence"/>
</dbReference>
<accession>A0AA41PTY9</accession>
<dbReference type="EMBL" id="JAKFHA010000001">
    <property type="protein sequence ID" value="MCF2525829.1"/>
    <property type="molecule type" value="Genomic_DNA"/>
</dbReference>
<name>A0AA41PTY9_9ACTN</name>
<evidence type="ECO:0008006" key="3">
    <source>
        <dbReference type="Google" id="ProtNLM"/>
    </source>
</evidence>
<evidence type="ECO:0000313" key="1">
    <source>
        <dbReference type="EMBL" id="MCF2525829.1"/>
    </source>
</evidence>
<proteinExistence type="predicted"/>
<organism evidence="1 2">
    <name type="scientific">Yinghuangia soli</name>
    <dbReference type="NCBI Taxonomy" id="2908204"/>
    <lineage>
        <taxon>Bacteria</taxon>
        <taxon>Bacillati</taxon>
        <taxon>Actinomycetota</taxon>
        <taxon>Actinomycetes</taxon>
        <taxon>Kitasatosporales</taxon>
        <taxon>Streptomycetaceae</taxon>
        <taxon>Yinghuangia</taxon>
    </lineage>
</organism>
<keyword evidence="2" id="KW-1185">Reference proteome</keyword>
<dbReference type="AlphaFoldDB" id="A0AA41PTY9"/>
<comment type="caution">
    <text evidence="1">The sequence shown here is derived from an EMBL/GenBank/DDBJ whole genome shotgun (WGS) entry which is preliminary data.</text>
</comment>